<dbReference type="PANTHER" id="PTHR30136:SF24">
    <property type="entry name" value="HTH-TYPE TRANSCRIPTIONAL REPRESSOR ALLR"/>
    <property type="match status" value="1"/>
</dbReference>
<dbReference type="Gene3D" id="1.10.10.10">
    <property type="entry name" value="Winged helix-like DNA-binding domain superfamily/Winged helix DNA-binding domain"/>
    <property type="match status" value="1"/>
</dbReference>
<comment type="function">
    <text evidence="4">May be an activator protein for the gylABX operon.</text>
</comment>
<evidence type="ECO:0000313" key="8">
    <source>
        <dbReference type="EMBL" id="PDW00134.1"/>
    </source>
</evidence>
<dbReference type="RefSeq" id="WP_097651256.1">
    <property type="nucleotide sequence ID" value="NZ_LYXE01000058.1"/>
</dbReference>
<evidence type="ECO:0000256" key="1">
    <source>
        <dbReference type="ARBA" id="ARBA00023015"/>
    </source>
</evidence>
<dbReference type="GO" id="GO:0045892">
    <property type="term" value="P:negative regulation of DNA-templated transcription"/>
    <property type="evidence" value="ECO:0007669"/>
    <property type="project" value="TreeGrafter"/>
</dbReference>
<dbReference type="PANTHER" id="PTHR30136">
    <property type="entry name" value="HELIX-TURN-HELIX TRANSCRIPTIONAL REGULATOR, ICLR FAMILY"/>
    <property type="match status" value="1"/>
</dbReference>
<gene>
    <name evidence="8" type="ORF">A9Q02_22040</name>
</gene>
<protein>
    <recommendedName>
        <fullName evidence="5">Glycerol operon regulatory protein</fullName>
    </recommendedName>
</protein>
<dbReference type="Gene3D" id="3.30.450.40">
    <property type="match status" value="1"/>
</dbReference>
<feature type="domain" description="HTH iclR-type" evidence="6">
    <location>
        <begin position="2"/>
        <end position="64"/>
    </location>
</feature>
<evidence type="ECO:0000256" key="2">
    <source>
        <dbReference type="ARBA" id="ARBA00023125"/>
    </source>
</evidence>
<evidence type="ECO:0000256" key="3">
    <source>
        <dbReference type="ARBA" id="ARBA00023163"/>
    </source>
</evidence>
<keyword evidence="9" id="KW-1185">Reference proteome</keyword>
<evidence type="ECO:0000313" key="9">
    <source>
        <dbReference type="Proteomes" id="UP000220922"/>
    </source>
</evidence>
<dbReference type="InterPro" id="IPR014757">
    <property type="entry name" value="Tscrpt_reg_IclR_C"/>
</dbReference>
<dbReference type="SUPFAM" id="SSF55781">
    <property type="entry name" value="GAF domain-like"/>
    <property type="match status" value="1"/>
</dbReference>
<sequence>MTQSLDRAFDLLEALATNDDDISLSQLTERTGLPLGTVHRLLSSLVSRGYAAQDRETRLYGPGPRLLEVAARASQSRRFSLNRIVRPCLQELTRTTGETSNLLVLHGDEGVYSEQVASPHLVRMFTEVGQRVPLYCTGSGKAILSGFSPDQLESYLAHTQLRPWTPKTFVTIEGLRNELARSQARGFALDDEEREAGVCCVAAPIFDRMGRCVAAISISGPIMRMTLDRALDLGPVVSEAATSCSLQLGYRPPPSPSS</sequence>
<reference evidence="8 9" key="1">
    <citation type="submission" date="2016-05" db="EMBL/GenBank/DDBJ databases">
        <authorList>
            <person name="Lavstsen T."/>
            <person name="Jespersen J.S."/>
        </authorList>
    </citation>
    <scope>NUCLEOTIDE SEQUENCE [LARGE SCALE GENOMIC DNA]</scope>
    <source>
        <strain evidence="8 9">B7-9</strain>
    </source>
</reference>
<dbReference type="AlphaFoldDB" id="A0A2H3KPG0"/>
<dbReference type="FunFam" id="1.10.10.10:FF:000056">
    <property type="entry name" value="IclR family transcriptional regulator"/>
    <property type="match status" value="1"/>
</dbReference>
<keyword evidence="2" id="KW-0238">DNA-binding</keyword>
<dbReference type="InterPro" id="IPR036390">
    <property type="entry name" value="WH_DNA-bd_sf"/>
</dbReference>
<organism evidence="8 9">
    <name type="scientific">Candidatus Chloroploca asiatica</name>
    <dbReference type="NCBI Taxonomy" id="1506545"/>
    <lineage>
        <taxon>Bacteria</taxon>
        <taxon>Bacillati</taxon>
        <taxon>Chloroflexota</taxon>
        <taxon>Chloroflexia</taxon>
        <taxon>Chloroflexales</taxon>
        <taxon>Chloroflexineae</taxon>
        <taxon>Oscillochloridaceae</taxon>
        <taxon>Candidatus Chloroploca</taxon>
    </lineage>
</organism>
<dbReference type="GO" id="GO:0003677">
    <property type="term" value="F:DNA binding"/>
    <property type="evidence" value="ECO:0007669"/>
    <property type="project" value="UniProtKB-KW"/>
</dbReference>
<dbReference type="Pfam" id="PF09339">
    <property type="entry name" value="HTH_IclR"/>
    <property type="match status" value="1"/>
</dbReference>
<evidence type="ECO:0000259" key="6">
    <source>
        <dbReference type="PROSITE" id="PS51077"/>
    </source>
</evidence>
<proteinExistence type="predicted"/>
<feature type="domain" description="IclR-ED" evidence="7">
    <location>
        <begin position="65"/>
        <end position="250"/>
    </location>
</feature>
<dbReference type="InterPro" id="IPR036388">
    <property type="entry name" value="WH-like_DNA-bd_sf"/>
</dbReference>
<dbReference type="PROSITE" id="PS51078">
    <property type="entry name" value="ICLR_ED"/>
    <property type="match status" value="1"/>
</dbReference>
<dbReference type="SMART" id="SM00346">
    <property type="entry name" value="HTH_ICLR"/>
    <property type="match status" value="1"/>
</dbReference>
<dbReference type="Proteomes" id="UP000220922">
    <property type="component" value="Unassembled WGS sequence"/>
</dbReference>
<accession>A0A2H3KPG0</accession>
<dbReference type="InterPro" id="IPR029016">
    <property type="entry name" value="GAF-like_dom_sf"/>
</dbReference>
<dbReference type="Pfam" id="PF01614">
    <property type="entry name" value="IclR_C"/>
    <property type="match status" value="1"/>
</dbReference>
<evidence type="ECO:0000256" key="5">
    <source>
        <dbReference type="ARBA" id="ARBA00070406"/>
    </source>
</evidence>
<dbReference type="OrthoDB" id="9791752at2"/>
<dbReference type="GO" id="GO:0003700">
    <property type="term" value="F:DNA-binding transcription factor activity"/>
    <property type="evidence" value="ECO:0007669"/>
    <property type="project" value="TreeGrafter"/>
</dbReference>
<dbReference type="EMBL" id="LYXE01000058">
    <property type="protein sequence ID" value="PDW00134.1"/>
    <property type="molecule type" value="Genomic_DNA"/>
</dbReference>
<keyword evidence="1" id="KW-0805">Transcription regulation</keyword>
<keyword evidence="3" id="KW-0804">Transcription</keyword>
<comment type="caution">
    <text evidence="8">The sequence shown here is derived from an EMBL/GenBank/DDBJ whole genome shotgun (WGS) entry which is preliminary data.</text>
</comment>
<dbReference type="InterPro" id="IPR005471">
    <property type="entry name" value="Tscrpt_reg_IclR_N"/>
</dbReference>
<dbReference type="PROSITE" id="PS51077">
    <property type="entry name" value="HTH_ICLR"/>
    <property type="match status" value="1"/>
</dbReference>
<evidence type="ECO:0000256" key="4">
    <source>
        <dbReference type="ARBA" id="ARBA00058938"/>
    </source>
</evidence>
<dbReference type="InterPro" id="IPR050707">
    <property type="entry name" value="HTH_MetabolicPath_Reg"/>
</dbReference>
<evidence type="ECO:0000259" key="7">
    <source>
        <dbReference type="PROSITE" id="PS51078"/>
    </source>
</evidence>
<dbReference type="SUPFAM" id="SSF46785">
    <property type="entry name" value="Winged helix' DNA-binding domain"/>
    <property type="match status" value="1"/>
</dbReference>
<name>A0A2H3KPG0_9CHLR</name>